<accession>A0ABW0VVY8</accession>
<evidence type="ECO:0000256" key="5">
    <source>
        <dbReference type="PROSITE-ProRule" id="PRU00169"/>
    </source>
</evidence>
<dbReference type="InterPro" id="IPR039420">
    <property type="entry name" value="WalR-like"/>
</dbReference>
<reference evidence="10" key="1">
    <citation type="journal article" date="2019" name="Int. J. Syst. Evol. Microbiol.">
        <title>The Global Catalogue of Microorganisms (GCM) 10K type strain sequencing project: providing services to taxonomists for standard genome sequencing and annotation.</title>
        <authorList>
            <consortium name="The Broad Institute Genomics Platform"/>
            <consortium name="The Broad Institute Genome Sequencing Center for Infectious Disease"/>
            <person name="Wu L."/>
            <person name="Ma J."/>
        </authorList>
    </citation>
    <scope>NUCLEOTIDE SEQUENCE [LARGE SCALE GENOMIC DNA]</scope>
    <source>
        <strain evidence="10">CGMCC 1.3240</strain>
    </source>
</reference>
<dbReference type="Gene3D" id="3.40.50.2300">
    <property type="match status" value="1"/>
</dbReference>
<keyword evidence="2" id="KW-0805">Transcription regulation</keyword>
<feature type="region of interest" description="Disordered" evidence="6">
    <location>
        <begin position="147"/>
        <end position="173"/>
    </location>
</feature>
<dbReference type="Proteomes" id="UP001596047">
    <property type="component" value="Unassembled WGS sequence"/>
</dbReference>
<organism evidence="9 10">
    <name type="scientific">Paenibacillus solisilvae</name>
    <dbReference type="NCBI Taxonomy" id="2486751"/>
    <lineage>
        <taxon>Bacteria</taxon>
        <taxon>Bacillati</taxon>
        <taxon>Bacillota</taxon>
        <taxon>Bacilli</taxon>
        <taxon>Bacillales</taxon>
        <taxon>Paenibacillaceae</taxon>
        <taxon>Paenibacillus</taxon>
    </lineage>
</organism>
<dbReference type="PROSITE" id="PS50043">
    <property type="entry name" value="HTH_LUXR_2"/>
    <property type="match status" value="1"/>
</dbReference>
<dbReference type="PROSITE" id="PS00622">
    <property type="entry name" value="HTH_LUXR_1"/>
    <property type="match status" value="1"/>
</dbReference>
<evidence type="ECO:0000313" key="10">
    <source>
        <dbReference type="Proteomes" id="UP001596047"/>
    </source>
</evidence>
<keyword evidence="4" id="KW-0804">Transcription</keyword>
<keyword evidence="10" id="KW-1185">Reference proteome</keyword>
<dbReference type="RefSeq" id="WP_379188629.1">
    <property type="nucleotide sequence ID" value="NZ_JBHSOW010000044.1"/>
</dbReference>
<evidence type="ECO:0000256" key="1">
    <source>
        <dbReference type="ARBA" id="ARBA00022553"/>
    </source>
</evidence>
<feature type="modified residue" description="4-aspartylphosphate" evidence="5">
    <location>
        <position position="55"/>
    </location>
</feature>
<evidence type="ECO:0000256" key="3">
    <source>
        <dbReference type="ARBA" id="ARBA00023125"/>
    </source>
</evidence>
<dbReference type="Pfam" id="PF00196">
    <property type="entry name" value="GerE"/>
    <property type="match status" value="1"/>
</dbReference>
<dbReference type="PANTHER" id="PTHR43214">
    <property type="entry name" value="TWO-COMPONENT RESPONSE REGULATOR"/>
    <property type="match status" value="1"/>
</dbReference>
<evidence type="ECO:0000256" key="2">
    <source>
        <dbReference type="ARBA" id="ARBA00023015"/>
    </source>
</evidence>
<evidence type="ECO:0000259" key="8">
    <source>
        <dbReference type="PROSITE" id="PS50110"/>
    </source>
</evidence>
<gene>
    <name evidence="9" type="ORF">ACFPYJ_13175</name>
</gene>
<keyword evidence="1 5" id="KW-0597">Phosphoprotein</keyword>
<evidence type="ECO:0000259" key="7">
    <source>
        <dbReference type="PROSITE" id="PS50043"/>
    </source>
</evidence>
<proteinExistence type="predicted"/>
<dbReference type="SUPFAM" id="SSF46894">
    <property type="entry name" value="C-terminal effector domain of the bipartite response regulators"/>
    <property type="match status" value="1"/>
</dbReference>
<evidence type="ECO:0000256" key="6">
    <source>
        <dbReference type="SAM" id="MobiDB-lite"/>
    </source>
</evidence>
<feature type="domain" description="Response regulatory" evidence="8">
    <location>
        <begin position="4"/>
        <end position="120"/>
    </location>
</feature>
<dbReference type="SMART" id="SM00421">
    <property type="entry name" value="HTH_LUXR"/>
    <property type="match status" value="1"/>
</dbReference>
<dbReference type="CDD" id="cd17535">
    <property type="entry name" value="REC_NarL-like"/>
    <property type="match status" value="1"/>
</dbReference>
<comment type="caution">
    <text evidence="9">The sequence shown here is derived from an EMBL/GenBank/DDBJ whole genome shotgun (WGS) entry which is preliminary data.</text>
</comment>
<dbReference type="SUPFAM" id="SSF52172">
    <property type="entry name" value="CheY-like"/>
    <property type="match status" value="1"/>
</dbReference>
<dbReference type="InterPro" id="IPR016032">
    <property type="entry name" value="Sig_transdc_resp-reg_C-effctor"/>
</dbReference>
<dbReference type="EMBL" id="JBHSOW010000044">
    <property type="protein sequence ID" value="MFC5650055.1"/>
    <property type="molecule type" value="Genomic_DNA"/>
</dbReference>
<dbReference type="PANTHER" id="PTHR43214:SF43">
    <property type="entry name" value="TWO-COMPONENT RESPONSE REGULATOR"/>
    <property type="match status" value="1"/>
</dbReference>
<dbReference type="InterPro" id="IPR001789">
    <property type="entry name" value="Sig_transdc_resp-reg_receiver"/>
</dbReference>
<dbReference type="PROSITE" id="PS50110">
    <property type="entry name" value="RESPONSE_REGULATORY"/>
    <property type="match status" value="1"/>
</dbReference>
<protein>
    <submittedName>
        <fullName evidence="9">Response regulator</fullName>
    </submittedName>
</protein>
<feature type="compositionally biased region" description="Low complexity" evidence="6">
    <location>
        <begin position="159"/>
        <end position="170"/>
    </location>
</feature>
<dbReference type="CDD" id="cd06170">
    <property type="entry name" value="LuxR_C_like"/>
    <property type="match status" value="1"/>
</dbReference>
<name>A0ABW0VVY8_9BACL</name>
<dbReference type="PRINTS" id="PR00038">
    <property type="entry name" value="HTHLUXR"/>
</dbReference>
<dbReference type="InterPro" id="IPR011006">
    <property type="entry name" value="CheY-like_superfamily"/>
</dbReference>
<dbReference type="Pfam" id="PF00072">
    <property type="entry name" value="Response_reg"/>
    <property type="match status" value="1"/>
</dbReference>
<evidence type="ECO:0000256" key="4">
    <source>
        <dbReference type="ARBA" id="ARBA00023163"/>
    </source>
</evidence>
<dbReference type="InterPro" id="IPR058245">
    <property type="entry name" value="NreC/VraR/RcsB-like_REC"/>
</dbReference>
<evidence type="ECO:0000313" key="9">
    <source>
        <dbReference type="EMBL" id="MFC5650055.1"/>
    </source>
</evidence>
<dbReference type="SMART" id="SM00448">
    <property type="entry name" value="REC"/>
    <property type="match status" value="1"/>
</dbReference>
<keyword evidence="3" id="KW-0238">DNA-binding</keyword>
<feature type="domain" description="HTH luxR-type" evidence="7">
    <location>
        <begin position="168"/>
        <end position="233"/>
    </location>
</feature>
<sequence length="236" mass="25541">MTIRLLLADDHAMVRKGLQVFLATQPDITLVGEAANGREALELSAALQPDIILMDLNMPVLNGMETTKQLKLTQPDVKVIVLTSFSDQDHVLPAIRAGARGYLLKDIEPEELVNAIRRVYQGQVELHPEAAGQLMNMLATTDSQASLPELTPAGLPDASIKASSSPSESSLLQGLTRREQEVLGLIARGMSNKEIGSTLHITEKTVKTHVSHLLDKLGLVDRTQAALYAVRQGLGE</sequence>
<dbReference type="InterPro" id="IPR000792">
    <property type="entry name" value="Tscrpt_reg_LuxR_C"/>
</dbReference>